<feature type="region of interest" description="Disordered" evidence="1">
    <location>
        <begin position="139"/>
        <end position="168"/>
    </location>
</feature>
<proteinExistence type="predicted"/>
<feature type="compositionally biased region" description="Basic residues" evidence="1">
    <location>
        <begin position="33"/>
        <end position="44"/>
    </location>
</feature>
<organism evidence="3 4">
    <name type="scientific">Corynebacterium hadale</name>
    <dbReference type="NCBI Taxonomy" id="2026255"/>
    <lineage>
        <taxon>Bacteria</taxon>
        <taxon>Bacillati</taxon>
        <taxon>Actinomycetota</taxon>
        <taxon>Actinomycetes</taxon>
        <taxon>Mycobacteriales</taxon>
        <taxon>Corynebacteriaceae</taxon>
        <taxon>Corynebacterium</taxon>
    </lineage>
</organism>
<accession>A0A269PAP3</accession>
<keyword evidence="2" id="KW-1133">Transmembrane helix</keyword>
<evidence type="ECO:0000313" key="4">
    <source>
        <dbReference type="Proteomes" id="UP000215771"/>
    </source>
</evidence>
<dbReference type="InterPro" id="IPR021449">
    <property type="entry name" value="DUF3099"/>
</dbReference>
<evidence type="ECO:0000313" key="3">
    <source>
        <dbReference type="EMBL" id="PAJ68192.1"/>
    </source>
</evidence>
<dbReference type="Proteomes" id="UP000215771">
    <property type="component" value="Unassembled WGS sequence"/>
</dbReference>
<feature type="region of interest" description="Disordered" evidence="1">
    <location>
        <begin position="1"/>
        <end position="54"/>
    </location>
</feature>
<evidence type="ECO:0000256" key="2">
    <source>
        <dbReference type="SAM" id="Phobius"/>
    </source>
</evidence>
<dbReference type="AlphaFoldDB" id="A0A269PAP3"/>
<dbReference type="EMBL" id="NQMQ01000032">
    <property type="protein sequence ID" value="PAJ68192.1"/>
    <property type="molecule type" value="Genomic_DNA"/>
</dbReference>
<name>A0A269PAP3_9CORY</name>
<protein>
    <recommendedName>
        <fullName evidence="5">DUF3099 domain-containing protein</fullName>
    </recommendedName>
</protein>
<gene>
    <name evidence="3" type="ORF">CIG21_11500</name>
</gene>
<keyword evidence="2" id="KW-0812">Transmembrane</keyword>
<reference evidence="3 4" key="1">
    <citation type="submission" date="2017-08" db="EMBL/GenBank/DDBJ databases">
        <authorList>
            <person name="de Groot N.N."/>
        </authorList>
    </citation>
    <scope>NUCLEOTIDE SEQUENCE [LARGE SCALE GENOMIC DNA]</scope>
    <source>
        <strain evidence="3 4">NBT06-6</strain>
    </source>
</reference>
<keyword evidence="2" id="KW-0472">Membrane</keyword>
<sequence length="168" mass="18909">MSGSDHTFHQPESGVPGPHPHTIDAEPDEEQPRRRRLRPRRSRRALITDATRTHEQDLKSREKQYLLWQGARVPLIAISIFCAVLGHWWFAALFFSISIPVPWISVMIANGQGEARDKRDKNVYKPALAREEAQLAAQARARLEAGQSRSGADRSPAIIESDPDASKE</sequence>
<dbReference type="Pfam" id="PF11298">
    <property type="entry name" value="DUF3099"/>
    <property type="match status" value="1"/>
</dbReference>
<evidence type="ECO:0008006" key="5">
    <source>
        <dbReference type="Google" id="ProtNLM"/>
    </source>
</evidence>
<feature type="transmembrane region" description="Helical" evidence="2">
    <location>
        <begin position="65"/>
        <end position="86"/>
    </location>
</feature>
<dbReference type="RefSeq" id="WP_095278970.1">
    <property type="nucleotide sequence ID" value="NZ_CP047655.1"/>
</dbReference>
<evidence type="ECO:0000256" key="1">
    <source>
        <dbReference type="SAM" id="MobiDB-lite"/>
    </source>
</evidence>
<comment type="caution">
    <text evidence="3">The sequence shown here is derived from an EMBL/GenBank/DDBJ whole genome shotgun (WGS) entry which is preliminary data.</text>
</comment>